<dbReference type="PANTHER" id="PTHR11803">
    <property type="entry name" value="2-IMINOBUTANOATE/2-IMINOPROPANOATE DEAMINASE RIDA"/>
    <property type="match status" value="1"/>
</dbReference>
<dbReference type="Proteomes" id="UP000198876">
    <property type="component" value="Unassembled WGS sequence"/>
</dbReference>
<dbReference type="InterPro" id="IPR006056">
    <property type="entry name" value="RidA"/>
</dbReference>
<organism evidence="2 3">
    <name type="scientific">Halopelagius inordinatus</name>
    <dbReference type="NCBI Taxonomy" id="553467"/>
    <lineage>
        <taxon>Archaea</taxon>
        <taxon>Methanobacteriati</taxon>
        <taxon>Methanobacteriota</taxon>
        <taxon>Stenosarchaea group</taxon>
        <taxon>Halobacteria</taxon>
        <taxon>Halobacteriales</taxon>
        <taxon>Haloferacaceae</taxon>
    </lineage>
</organism>
<keyword evidence="3" id="KW-1185">Reference proteome</keyword>
<dbReference type="GO" id="GO:0005829">
    <property type="term" value="C:cytosol"/>
    <property type="evidence" value="ECO:0007669"/>
    <property type="project" value="TreeGrafter"/>
</dbReference>
<accession>A0A1I2VAZ1</accession>
<dbReference type="Gene3D" id="3.30.1330.40">
    <property type="entry name" value="RutC-like"/>
    <property type="match status" value="1"/>
</dbReference>
<protein>
    <submittedName>
        <fullName evidence="2">2-iminobutanoate/2-iminopropanoate deaminase</fullName>
    </submittedName>
</protein>
<gene>
    <name evidence="2" type="ORF">SAMN04488063_3066</name>
</gene>
<dbReference type="OrthoDB" id="371655at2157"/>
<dbReference type="InterPro" id="IPR035959">
    <property type="entry name" value="RutC-like_sf"/>
</dbReference>
<evidence type="ECO:0000256" key="1">
    <source>
        <dbReference type="ARBA" id="ARBA00010552"/>
    </source>
</evidence>
<dbReference type="CDD" id="cd00448">
    <property type="entry name" value="YjgF_YER057c_UK114_family"/>
    <property type="match status" value="1"/>
</dbReference>
<name>A0A1I2VAZ1_9EURY</name>
<dbReference type="InterPro" id="IPR019897">
    <property type="entry name" value="RidA_CS"/>
</dbReference>
<dbReference type="Pfam" id="PF01042">
    <property type="entry name" value="Ribonuc_L-PSP"/>
    <property type="match status" value="1"/>
</dbReference>
<dbReference type="GO" id="GO:0019239">
    <property type="term" value="F:deaminase activity"/>
    <property type="evidence" value="ECO:0007669"/>
    <property type="project" value="TreeGrafter"/>
</dbReference>
<evidence type="ECO:0000313" key="2">
    <source>
        <dbReference type="EMBL" id="SFG84291.1"/>
    </source>
</evidence>
<dbReference type="InterPro" id="IPR006175">
    <property type="entry name" value="YjgF/YER057c/UK114"/>
</dbReference>
<comment type="similarity">
    <text evidence="1">Belongs to the RutC family.</text>
</comment>
<dbReference type="SUPFAM" id="SSF55298">
    <property type="entry name" value="YjgF-like"/>
    <property type="match status" value="1"/>
</dbReference>
<dbReference type="PROSITE" id="PS01094">
    <property type="entry name" value="UPF0076"/>
    <property type="match status" value="1"/>
</dbReference>
<reference evidence="3" key="1">
    <citation type="submission" date="2016-10" db="EMBL/GenBank/DDBJ databases">
        <authorList>
            <person name="Varghese N."/>
            <person name="Submissions S."/>
        </authorList>
    </citation>
    <scope>NUCLEOTIDE SEQUENCE [LARGE SCALE GENOMIC DNA]</scope>
    <source>
        <strain evidence="3">CGMCC 1.7739</strain>
    </source>
</reference>
<dbReference type="RefSeq" id="WP_092893442.1">
    <property type="nucleotide sequence ID" value="NZ_FOOQ01000005.1"/>
</dbReference>
<evidence type="ECO:0000313" key="3">
    <source>
        <dbReference type="Proteomes" id="UP000198876"/>
    </source>
</evidence>
<dbReference type="AlphaFoldDB" id="A0A1I2VAZ1"/>
<sequence length="130" mass="13841">MTEKTAVSTDDAPRNDNPYSQGVLADGLLFVSGFGPVDPETGEEVEGDVGTQTHRVVENLAAVVAEAGGSLADVVKTTVYVADMDDYEAVNEAYADHFEETPPARVCVEAARLPDDVRVEIDAIANVEEE</sequence>
<proteinExistence type="inferred from homology"/>
<dbReference type="FunFam" id="3.30.1330.40:FF:000001">
    <property type="entry name" value="L-PSP family endoribonuclease"/>
    <property type="match status" value="1"/>
</dbReference>
<dbReference type="PANTHER" id="PTHR11803:SF39">
    <property type="entry name" value="2-IMINOBUTANOATE_2-IMINOPROPANOATE DEAMINASE"/>
    <property type="match status" value="1"/>
</dbReference>
<dbReference type="NCBIfam" id="TIGR00004">
    <property type="entry name" value="Rid family detoxifying hydrolase"/>
    <property type="match status" value="1"/>
</dbReference>
<dbReference type="EMBL" id="FOOQ01000005">
    <property type="protein sequence ID" value="SFG84291.1"/>
    <property type="molecule type" value="Genomic_DNA"/>
</dbReference>
<dbReference type="STRING" id="553467.SAMN04488063_3066"/>